<keyword evidence="2" id="KW-1003">Cell membrane</keyword>
<dbReference type="CDD" id="cd06580">
    <property type="entry name" value="TM_PBP1_transp_TpRbsC_like"/>
    <property type="match status" value="1"/>
</dbReference>
<organism evidence="7 8">
    <name type="scientific">Cupriavidus necator (strain ATCC 43291 / DSM 13513 / CCUG 52238 / LMG 8453 / N-1)</name>
    <name type="common">Ralstonia eutropha</name>
    <dbReference type="NCBI Taxonomy" id="1042878"/>
    <lineage>
        <taxon>Bacteria</taxon>
        <taxon>Pseudomonadati</taxon>
        <taxon>Pseudomonadota</taxon>
        <taxon>Betaproteobacteria</taxon>
        <taxon>Burkholderiales</taxon>
        <taxon>Burkholderiaceae</taxon>
        <taxon>Cupriavidus</taxon>
    </lineage>
</organism>
<keyword evidence="5 6" id="KW-0472">Membrane</keyword>
<dbReference type="Proteomes" id="UP000006798">
    <property type="component" value="Chromosome 1"/>
</dbReference>
<proteinExistence type="predicted"/>
<dbReference type="InterPro" id="IPR001851">
    <property type="entry name" value="ABC_transp_permease"/>
</dbReference>
<dbReference type="EMBL" id="CP002877">
    <property type="protein sequence ID" value="AEI75379.1"/>
    <property type="molecule type" value="Genomic_DNA"/>
</dbReference>
<evidence type="ECO:0000256" key="3">
    <source>
        <dbReference type="ARBA" id="ARBA00022692"/>
    </source>
</evidence>
<evidence type="ECO:0000256" key="1">
    <source>
        <dbReference type="ARBA" id="ARBA00004651"/>
    </source>
</evidence>
<dbReference type="GO" id="GO:0022857">
    <property type="term" value="F:transmembrane transporter activity"/>
    <property type="evidence" value="ECO:0007669"/>
    <property type="project" value="InterPro"/>
</dbReference>
<dbReference type="KEGG" id="cnc:CNE_1c00090"/>
<feature type="transmembrane region" description="Helical" evidence="6">
    <location>
        <begin position="65"/>
        <end position="88"/>
    </location>
</feature>
<reference evidence="7 8" key="1">
    <citation type="journal article" date="2011" name="J. Bacteriol.">
        <title>Complete genome sequence of the type strain Cupriavidus necator N-1.</title>
        <authorList>
            <person name="Poehlein A."/>
            <person name="Kusian B."/>
            <person name="Friedrich B."/>
            <person name="Daniel R."/>
            <person name="Bowien B."/>
        </authorList>
    </citation>
    <scope>NUCLEOTIDE SEQUENCE [LARGE SCALE GENOMIC DNA]</scope>
    <source>
        <strain evidence="8">ATCC 43291 / DSM 13513 / CCUG 52238 / LMG 8453 / N-1</strain>
    </source>
</reference>
<feature type="transmembrane region" description="Helical" evidence="6">
    <location>
        <begin position="94"/>
        <end position="113"/>
    </location>
</feature>
<name>G0ERV1_CUPNN</name>
<evidence type="ECO:0000256" key="6">
    <source>
        <dbReference type="SAM" id="Phobius"/>
    </source>
</evidence>
<feature type="transmembrane region" description="Helical" evidence="6">
    <location>
        <begin position="153"/>
        <end position="170"/>
    </location>
</feature>
<dbReference type="PANTHER" id="PTHR43370:SF2">
    <property type="entry name" value="ABC TRANSPORTER PERMEASE PROTEIN"/>
    <property type="match status" value="1"/>
</dbReference>
<dbReference type="PANTHER" id="PTHR43370">
    <property type="entry name" value="SUGAR ABC TRANSPORTER INTEGRAL MEMBRANE PROTEIN-RELATED"/>
    <property type="match status" value="1"/>
</dbReference>
<sequence length="312" mass="32713">MHDLLNNAVAVGLLAAAVRMLTPLLLAAAGELVAEKAGIMNLGVEGTMMTGCFVAFLVTFLSGSLALGIAAAVLSGAALGGLMAFATVTLRIEQFIMGLAINLLSSALTAYGFRALLKQVPAEQAVIEPLSTLRIPGLADLPLVGEALFNQTWMTYLAYLMVPAIALLLYRTRLGLELRSLGENPKLLDTAGHSVGVPRYGAVIFGGAMAGLAGAALSAGSSMRFVEEMTAGRGWIVIVIVVAANWRVWRVPLVTAVFALLQAAQLQAQANGVAFPYEILLALPYIAAVGIMIAFRSSSRMPSALGVPYRRQ</sequence>
<evidence type="ECO:0000256" key="2">
    <source>
        <dbReference type="ARBA" id="ARBA00022475"/>
    </source>
</evidence>
<feature type="transmembrane region" description="Helical" evidence="6">
    <location>
        <begin position="200"/>
        <end position="223"/>
    </location>
</feature>
<feature type="transmembrane region" description="Helical" evidence="6">
    <location>
        <begin position="273"/>
        <end position="295"/>
    </location>
</feature>
<keyword evidence="3 6" id="KW-0812">Transmembrane</keyword>
<comment type="subcellular location">
    <subcellularLocation>
        <location evidence="1">Cell membrane</location>
        <topology evidence="1">Multi-pass membrane protein</topology>
    </subcellularLocation>
</comment>
<dbReference type="HOGENOM" id="CLU_040769_1_0_4"/>
<feature type="transmembrane region" description="Helical" evidence="6">
    <location>
        <begin position="37"/>
        <end position="58"/>
    </location>
</feature>
<dbReference type="Pfam" id="PF02653">
    <property type="entry name" value="BPD_transp_2"/>
    <property type="match status" value="1"/>
</dbReference>
<evidence type="ECO:0000256" key="5">
    <source>
        <dbReference type="ARBA" id="ARBA00023136"/>
    </source>
</evidence>
<dbReference type="GO" id="GO:0005886">
    <property type="term" value="C:plasma membrane"/>
    <property type="evidence" value="ECO:0007669"/>
    <property type="project" value="UniProtKB-SubCell"/>
</dbReference>
<evidence type="ECO:0000313" key="7">
    <source>
        <dbReference type="EMBL" id="AEI75379.1"/>
    </source>
</evidence>
<evidence type="ECO:0000256" key="4">
    <source>
        <dbReference type="ARBA" id="ARBA00022989"/>
    </source>
</evidence>
<feature type="transmembrane region" description="Helical" evidence="6">
    <location>
        <begin position="235"/>
        <end position="261"/>
    </location>
</feature>
<dbReference type="GeneID" id="34308264"/>
<dbReference type="AlphaFoldDB" id="G0ERV1"/>
<dbReference type="RefSeq" id="WP_013955109.1">
    <property type="nucleotide sequence ID" value="NC_015726.1"/>
</dbReference>
<protein>
    <submittedName>
        <fullName evidence="7">Sugar ABC transport system permease protein RbsC</fullName>
    </submittedName>
</protein>
<accession>G0ERV1</accession>
<evidence type="ECO:0000313" key="8">
    <source>
        <dbReference type="Proteomes" id="UP000006798"/>
    </source>
</evidence>
<gene>
    <name evidence="7" type="primary">rbsC</name>
    <name evidence="7" type="ordered locus">CNE_1c00090</name>
</gene>
<keyword evidence="4 6" id="KW-1133">Transmembrane helix</keyword>